<accession>A0A6P1CXC0</accession>
<name>A0A6P1CXC0_9NOCA</name>
<feature type="domain" description="Glycosyltransferase 2-like" evidence="1">
    <location>
        <begin position="31"/>
        <end position="83"/>
    </location>
</feature>
<evidence type="ECO:0000259" key="1">
    <source>
        <dbReference type="Pfam" id="PF00535"/>
    </source>
</evidence>
<dbReference type="Proteomes" id="UP000471166">
    <property type="component" value="Unassembled WGS sequence"/>
</dbReference>
<reference evidence="2 3" key="1">
    <citation type="submission" date="2020-01" db="EMBL/GenBank/DDBJ databases">
        <title>Genetics and antimicrobial susceptibilities of Nocardia species isolated from the soil; a comparison with species isolated from humans.</title>
        <authorList>
            <person name="Carrasco G."/>
            <person name="Monzon S."/>
            <person name="Sansegundo M."/>
            <person name="Garcia E."/>
            <person name="Garrido N."/>
            <person name="Medina M.J."/>
            <person name="Villalon P."/>
            <person name="Ramirez-Arocha A.C."/>
            <person name="Jimenez P."/>
            <person name="Cuesta I."/>
            <person name="Valdezate S."/>
        </authorList>
    </citation>
    <scope>NUCLEOTIDE SEQUENCE [LARGE SCALE GENOMIC DNA]</scope>
    <source>
        <strain evidence="2 3">CNM20110626</strain>
    </source>
</reference>
<proteinExistence type="predicted"/>
<evidence type="ECO:0000313" key="2">
    <source>
        <dbReference type="EMBL" id="NEW37209.1"/>
    </source>
</evidence>
<evidence type="ECO:0000313" key="3">
    <source>
        <dbReference type="Proteomes" id="UP000471166"/>
    </source>
</evidence>
<gene>
    <name evidence="2" type="ORF">GV791_32340</name>
</gene>
<dbReference type="InterPro" id="IPR001173">
    <property type="entry name" value="Glyco_trans_2-like"/>
</dbReference>
<keyword evidence="2" id="KW-0808">Transferase</keyword>
<dbReference type="Gene3D" id="3.90.550.10">
    <property type="entry name" value="Spore Coat Polysaccharide Biosynthesis Protein SpsA, Chain A"/>
    <property type="match status" value="1"/>
</dbReference>
<dbReference type="AlphaFoldDB" id="A0A6P1CXC0"/>
<dbReference type="InterPro" id="IPR029044">
    <property type="entry name" value="Nucleotide-diphossugar_trans"/>
</dbReference>
<dbReference type="Pfam" id="PF00535">
    <property type="entry name" value="Glycos_transf_2"/>
    <property type="match status" value="1"/>
</dbReference>
<dbReference type="EMBL" id="JAAGVB010000519">
    <property type="protein sequence ID" value="NEW37209.1"/>
    <property type="molecule type" value="Genomic_DNA"/>
</dbReference>
<dbReference type="GO" id="GO:0016740">
    <property type="term" value="F:transferase activity"/>
    <property type="evidence" value="ECO:0007669"/>
    <property type="project" value="UniProtKB-KW"/>
</dbReference>
<protein>
    <submittedName>
        <fullName evidence="2">Glycosyltransferase family 2 protein</fullName>
    </submittedName>
</protein>
<organism evidence="2 3">
    <name type="scientific">Nocardia cyriacigeorgica</name>
    <dbReference type="NCBI Taxonomy" id="135487"/>
    <lineage>
        <taxon>Bacteria</taxon>
        <taxon>Bacillati</taxon>
        <taxon>Actinomycetota</taxon>
        <taxon>Actinomycetes</taxon>
        <taxon>Mycobacteriales</taxon>
        <taxon>Nocardiaceae</taxon>
        <taxon>Nocardia</taxon>
    </lineage>
</organism>
<dbReference type="SUPFAM" id="SSF53448">
    <property type="entry name" value="Nucleotide-diphospho-sugar transferases"/>
    <property type="match status" value="1"/>
</dbReference>
<dbReference type="CDD" id="cd00761">
    <property type="entry name" value="Glyco_tranf_GTA_type"/>
    <property type="match status" value="1"/>
</dbReference>
<feature type="non-terminal residue" evidence="2">
    <location>
        <position position="93"/>
    </location>
</feature>
<sequence length="93" mass="10061">MPDGWSGEWLVQHDDPSDLELPAAIVRDQRVRPGSARHGGPGVARTVALQRAGGRYVRNLDSDDVLPPNALADAIAVLESHPEIGWTTCRVLD</sequence>
<comment type="caution">
    <text evidence="2">The sequence shown here is derived from an EMBL/GenBank/DDBJ whole genome shotgun (WGS) entry which is preliminary data.</text>
</comment>